<dbReference type="InterPro" id="IPR001106">
    <property type="entry name" value="Aromatic_Lyase"/>
</dbReference>
<reference evidence="3 4" key="1">
    <citation type="submission" date="2024-07" db="EMBL/GenBank/DDBJ databases">
        <title>Section-level genome sequencing and comparative genomics of Aspergillus sections Usti and Cavernicolus.</title>
        <authorList>
            <consortium name="Lawrence Berkeley National Laboratory"/>
            <person name="Nybo J.L."/>
            <person name="Vesth T.C."/>
            <person name="Theobald S."/>
            <person name="Frisvad J.C."/>
            <person name="Larsen T.O."/>
            <person name="Kjaerboelling I."/>
            <person name="Rothschild-Mancinelli K."/>
            <person name="Lyhne E.K."/>
            <person name="Kogle M.E."/>
            <person name="Barry K."/>
            <person name="Clum A."/>
            <person name="Na H."/>
            <person name="Ledsgaard L."/>
            <person name="Lin J."/>
            <person name="Lipzen A."/>
            <person name="Kuo A."/>
            <person name="Riley R."/>
            <person name="Mondo S."/>
            <person name="Labutti K."/>
            <person name="Haridas S."/>
            <person name="Pangalinan J."/>
            <person name="Salamov A.A."/>
            <person name="Simmons B.A."/>
            <person name="Magnuson J.K."/>
            <person name="Chen J."/>
            <person name="Drula E."/>
            <person name="Henrissat B."/>
            <person name="Wiebenga A."/>
            <person name="Lubbers R.J."/>
            <person name="Gomes A.C."/>
            <person name="Makela M.R."/>
            <person name="Stajich J."/>
            <person name="Grigoriev I.V."/>
            <person name="Mortensen U.H."/>
            <person name="De Vries R.P."/>
            <person name="Baker S.E."/>
            <person name="Andersen M.R."/>
        </authorList>
    </citation>
    <scope>NUCLEOTIDE SEQUENCE [LARGE SCALE GENOMIC DNA]</scope>
    <source>
        <strain evidence="3 4">CBS 588.65</strain>
    </source>
</reference>
<name>A0ABR4GXD2_9EURO</name>
<comment type="caution">
    <text evidence="3">The sequence shown here is derived from an EMBL/GenBank/DDBJ whole genome shotgun (WGS) entry which is preliminary data.</text>
</comment>
<dbReference type="InterPro" id="IPR005922">
    <property type="entry name" value="Phe_NH3-lyase"/>
</dbReference>
<dbReference type="InterPro" id="IPR024083">
    <property type="entry name" value="Fumarase/histidase_N"/>
</dbReference>
<accession>A0ABR4GXD2</accession>
<dbReference type="InterPro" id="IPR023144">
    <property type="entry name" value="Phe_NH3-lyase_shielding_dom_sf"/>
</dbReference>
<evidence type="ECO:0000256" key="1">
    <source>
        <dbReference type="ARBA" id="ARBA00007238"/>
    </source>
</evidence>
<dbReference type="NCBIfam" id="TIGR01226">
    <property type="entry name" value="phe_am_lyase"/>
    <property type="match status" value="1"/>
</dbReference>
<dbReference type="SUPFAM" id="SSF48557">
    <property type="entry name" value="L-aspartase-like"/>
    <property type="match status" value="1"/>
</dbReference>
<dbReference type="InterPro" id="IPR022313">
    <property type="entry name" value="Phe/His_NH3-lyase_AS"/>
</dbReference>
<dbReference type="Gene3D" id="1.10.275.10">
    <property type="entry name" value="Fumarase/aspartase (N-terminal domain)"/>
    <property type="match status" value="1"/>
</dbReference>
<dbReference type="PROSITE" id="PS00488">
    <property type="entry name" value="PAL_HISTIDASE"/>
    <property type="match status" value="1"/>
</dbReference>
<dbReference type="Proteomes" id="UP001610334">
    <property type="component" value="Unassembled WGS sequence"/>
</dbReference>
<sequence length="724" mass="78809">MLTAEYLEMRAAPRQTHLYTTLRAWHRLQGIIKDGEIELDGTKLDIPGVVAVAHHHCIPKITKDPEILNKIDTSIRVLKDHLDNGYSVYGVNTGFGGSADSRTDKVVALQSALLQLTQAGILLESDKNCASNKQLESHAMPASWVRGTMVARCNSNLRGHSAVKLSVLESMVRLLQHEITPIVPLRGSISASGDLMPLSYIAGTIEGNPDVYVRVWDGDKTKIMKSNDGLQSVGMQAQKLGPKEGLGLINGTSTSAAVASLVLYEAHQLSVLVQALSAMGVEALMGTAESFHPFISAVRPHDGQIECADNILSFLRGSSLAQGLETQRAQDRPGLIQDRYALRCVPQWVGPQLEDLLLAHRQVTVELNSTCDNPLVDVKSSSVFSGGNFQAVSITSAMEKTRLCLQMLGRLIFSQATEMIDPSLNNGLPTNLVADDPSLSFTMKGVDISMASYMAELGYLSNPVSSHVQSAEMRNQAINSMALVSARYSMQAVEVLSLMCACDLYIACQALDLRALHLAFLGQAKAQLHSTTSSIFSAYLSEPELEALGNSLHKHLTEAWPTTNRLSPSDRVHSVVEDALSVLLEKLGNQQGPSLRDLQAWKSKAREALNMVYQETADAFFQKQHTADLLGEGSKILYETIRQELGVPFHQGFVEHPTIDSETHNGRSKKTIGSWISIIYEAIRDGRLMGPLLHSLSSTALDDLPESVDWRETPTPASSGNGLD</sequence>
<dbReference type="PANTHER" id="PTHR10362">
    <property type="entry name" value="HISTIDINE AMMONIA-LYASE"/>
    <property type="match status" value="1"/>
</dbReference>
<evidence type="ECO:0000256" key="2">
    <source>
        <dbReference type="RuleBase" id="RU003954"/>
    </source>
</evidence>
<evidence type="ECO:0000313" key="4">
    <source>
        <dbReference type="Proteomes" id="UP001610334"/>
    </source>
</evidence>
<dbReference type="Gene3D" id="1.20.200.10">
    <property type="entry name" value="Fumarase/aspartase (Central domain)"/>
    <property type="match status" value="1"/>
</dbReference>
<keyword evidence="2" id="KW-0456">Lyase</keyword>
<comment type="similarity">
    <text evidence="1 2">Belongs to the PAL/histidase family.</text>
</comment>
<proteinExistence type="inferred from homology"/>
<evidence type="ECO:0000313" key="3">
    <source>
        <dbReference type="EMBL" id="KAL2807644.1"/>
    </source>
</evidence>
<keyword evidence="4" id="KW-1185">Reference proteome</keyword>
<dbReference type="CDD" id="cd00332">
    <property type="entry name" value="PAL-HAL"/>
    <property type="match status" value="1"/>
</dbReference>
<dbReference type="Pfam" id="PF00221">
    <property type="entry name" value="Lyase_aromatic"/>
    <property type="match status" value="1"/>
</dbReference>
<dbReference type="Gene3D" id="1.10.274.20">
    <property type="entry name" value="Phenylalanine ammonia-lyase 1, domain 3"/>
    <property type="match status" value="1"/>
</dbReference>
<gene>
    <name evidence="3" type="ORF">BJX63DRAFT_436854</name>
</gene>
<protein>
    <submittedName>
        <fullName evidence="3">L-Aspartase-like protein</fullName>
    </submittedName>
</protein>
<organism evidence="3 4">
    <name type="scientific">Aspergillus granulosus</name>
    <dbReference type="NCBI Taxonomy" id="176169"/>
    <lineage>
        <taxon>Eukaryota</taxon>
        <taxon>Fungi</taxon>
        <taxon>Dikarya</taxon>
        <taxon>Ascomycota</taxon>
        <taxon>Pezizomycotina</taxon>
        <taxon>Eurotiomycetes</taxon>
        <taxon>Eurotiomycetidae</taxon>
        <taxon>Eurotiales</taxon>
        <taxon>Aspergillaceae</taxon>
        <taxon>Aspergillus</taxon>
        <taxon>Aspergillus subgen. Nidulantes</taxon>
    </lineage>
</organism>
<dbReference type="InterPro" id="IPR008948">
    <property type="entry name" value="L-Aspartase-like"/>
</dbReference>
<dbReference type="EMBL" id="JBFXLT010000135">
    <property type="protein sequence ID" value="KAL2807644.1"/>
    <property type="molecule type" value="Genomic_DNA"/>
</dbReference>